<reference evidence="6 7" key="1">
    <citation type="submission" date="2020-10" db="EMBL/GenBank/DDBJ databases">
        <title>ChiBAC.</title>
        <authorList>
            <person name="Zenner C."/>
            <person name="Hitch T.C.A."/>
            <person name="Clavel T."/>
        </authorList>
    </citation>
    <scope>NUCLEOTIDE SEQUENCE [LARGE SCALE GENOMIC DNA]</scope>
    <source>
        <strain evidence="6 7">DSM 107455</strain>
    </source>
</reference>
<accession>A0ABR9QRE5</accession>
<evidence type="ECO:0000313" key="6">
    <source>
        <dbReference type="EMBL" id="MBE5023647.1"/>
    </source>
</evidence>
<evidence type="ECO:0000256" key="1">
    <source>
        <dbReference type="ARBA" id="ARBA00023015"/>
    </source>
</evidence>
<dbReference type="InterPro" id="IPR009057">
    <property type="entry name" value="Homeodomain-like_sf"/>
</dbReference>
<sequence>MSPLSLFRGDVSYTEAERMIMDFIAACPAEFLVMSIQQLSARLGISDATVSRFARHAGFRDFKELRSTVAASTLGPAEKIRTSIEGGASASAYLEVQRANLAHTMEAIDEEAFSRVADELAAARRVLLLGKGAASCLVELLSFRLMRFGKQVVRLAPGSDVAEGLALADDRTVLVAFGFQRMPAEVEVAIDHARDVGARSVLFTGRRVLPSEPAADVTLTAYRGDPCDYHSMTSAVALVDALVVAVAARMGEEAIRRLDDLRALKRRNEMRLPR</sequence>
<dbReference type="Pfam" id="PF01418">
    <property type="entry name" value="HTH_6"/>
    <property type="match status" value="1"/>
</dbReference>
<evidence type="ECO:0000259" key="4">
    <source>
        <dbReference type="PROSITE" id="PS51071"/>
    </source>
</evidence>
<evidence type="ECO:0000313" key="7">
    <source>
        <dbReference type="Proteomes" id="UP001194273"/>
    </source>
</evidence>
<name>A0ABR9QRE5_9ACTN</name>
<dbReference type="InterPro" id="IPR035472">
    <property type="entry name" value="RpiR-like_SIS"/>
</dbReference>
<dbReference type="SUPFAM" id="SSF46689">
    <property type="entry name" value="Homeodomain-like"/>
    <property type="match status" value="1"/>
</dbReference>
<protein>
    <submittedName>
        <fullName evidence="6">MurR/RpiR family transcriptional regulator</fullName>
    </submittedName>
</protein>
<feature type="domain" description="SIS" evidence="5">
    <location>
        <begin position="116"/>
        <end position="252"/>
    </location>
</feature>
<dbReference type="Gene3D" id="3.40.50.10490">
    <property type="entry name" value="Glucose-6-phosphate isomerase like protein, domain 1"/>
    <property type="match status" value="1"/>
</dbReference>
<dbReference type="EMBL" id="JADCJZ010000001">
    <property type="protein sequence ID" value="MBE5023647.1"/>
    <property type="molecule type" value="Genomic_DNA"/>
</dbReference>
<dbReference type="InterPro" id="IPR046348">
    <property type="entry name" value="SIS_dom_sf"/>
</dbReference>
<dbReference type="Pfam" id="PF01380">
    <property type="entry name" value="SIS"/>
    <property type="match status" value="1"/>
</dbReference>
<dbReference type="PANTHER" id="PTHR30514">
    <property type="entry name" value="GLUCOKINASE"/>
    <property type="match status" value="1"/>
</dbReference>
<keyword evidence="7" id="KW-1185">Reference proteome</keyword>
<keyword evidence="3" id="KW-0804">Transcription</keyword>
<comment type="caution">
    <text evidence="6">The sequence shown here is derived from an EMBL/GenBank/DDBJ whole genome shotgun (WGS) entry which is preliminary data.</text>
</comment>
<proteinExistence type="predicted"/>
<evidence type="ECO:0000256" key="2">
    <source>
        <dbReference type="ARBA" id="ARBA00023125"/>
    </source>
</evidence>
<evidence type="ECO:0000259" key="5">
    <source>
        <dbReference type="PROSITE" id="PS51464"/>
    </source>
</evidence>
<dbReference type="PROSITE" id="PS51464">
    <property type="entry name" value="SIS"/>
    <property type="match status" value="1"/>
</dbReference>
<keyword evidence="2" id="KW-0238">DNA-binding</keyword>
<dbReference type="InterPro" id="IPR000281">
    <property type="entry name" value="HTH_RpiR"/>
</dbReference>
<organism evidence="6 7">
    <name type="scientific">Thermophilibacter gallinarum</name>
    <dbReference type="NCBI Taxonomy" id="2779357"/>
    <lineage>
        <taxon>Bacteria</taxon>
        <taxon>Bacillati</taxon>
        <taxon>Actinomycetota</taxon>
        <taxon>Coriobacteriia</taxon>
        <taxon>Coriobacteriales</taxon>
        <taxon>Atopobiaceae</taxon>
        <taxon>Thermophilibacter</taxon>
    </lineage>
</organism>
<dbReference type="CDD" id="cd05013">
    <property type="entry name" value="SIS_RpiR"/>
    <property type="match status" value="1"/>
</dbReference>
<dbReference type="InterPro" id="IPR036388">
    <property type="entry name" value="WH-like_DNA-bd_sf"/>
</dbReference>
<dbReference type="InterPro" id="IPR001347">
    <property type="entry name" value="SIS_dom"/>
</dbReference>
<dbReference type="RefSeq" id="WP_193529074.1">
    <property type="nucleotide sequence ID" value="NZ_JADCJZ010000001.1"/>
</dbReference>
<keyword evidence="1" id="KW-0805">Transcription regulation</keyword>
<dbReference type="PROSITE" id="PS51071">
    <property type="entry name" value="HTH_RPIR"/>
    <property type="match status" value="1"/>
</dbReference>
<dbReference type="Gene3D" id="1.10.10.10">
    <property type="entry name" value="Winged helix-like DNA-binding domain superfamily/Winged helix DNA-binding domain"/>
    <property type="match status" value="1"/>
</dbReference>
<dbReference type="Proteomes" id="UP001194273">
    <property type="component" value="Unassembled WGS sequence"/>
</dbReference>
<dbReference type="SUPFAM" id="SSF53697">
    <property type="entry name" value="SIS domain"/>
    <property type="match status" value="1"/>
</dbReference>
<gene>
    <name evidence="6" type="ORF">INF26_02100</name>
</gene>
<evidence type="ECO:0000256" key="3">
    <source>
        <dbReference type="ARBA" id="ARBA00023163"/>
    </source>
</evidence>
<feature type="domain" description="HTH rpiR-type" evidence="4">
    <location>
        <begin position="1"/>
        <end position="76"/>
    </location>
</feature>
<dbReference type="InterPro" id="IPR047640">
    <property type="entry name" value="RpiR-like"/>
</dbReference>